<evidence type="ECO:0000256" key="4">
    <source>
        <dbReference type="PIRNR" id="PIRNR003352"/>
    </source>
</evidence>
<accession>A0AA88GS51</accession>
<dbReference type="Pfam" id="PF04874">
    <property type="entry name" value="Mak16"/>
    <property type="match status" value="1"/>
</dbReference>
<evidence type="ECO:0000256" key="5">
    <source>
        <dbReference type="SAM" id="MobiDB-lite"/>
    </source>
</evidence>
<dbReference type="AlphaFoldDB" id="A0AA88GS51"/>
<dbReference type="GO" id="GO:0030687">
    <property type="term" value="C:preribosome, large subunit precursor"/>
    <property type="evidence" value="ECO:0007669"/>
    <property type="project" value="TreeGrafter"/>
</dbReference>
<dbReference type="PANTHER" id="PTHR23405:SF4">
    <property type="entry name" value="PROTEIN MAK16 HOMOLOG"/>
    <property type="match status" value="1"/>
</dbReference>
<gene>
    <name evidence="7" type="ORF">C9374_004495</name>
</gene>
<dbReference type="Pfam" id="PF01778">
    <property type="entry name" value="Ribosomal_L28e"/>
    <property type="match status" value="1"/>
</dbReference>
<evidence type="ECO:0000256" key="1">
    <source>
        <dbReference type="ARBA" id="ARBA00004123"/>
    </source>
</evidence>
<organism evidence="7 8">
    <name type="scientific">Naegleria lovaniensis</name>
    <name type="common">Amoeba</name>
    <dbReference type="NCBI Taxonomy" id="51637"/>
    <lineage>
        <taxon>Eukaryota</taxon>
        <taxon>Discoba</taxon>
        <taxon>Heterolobosea</taxon>
        <taxon>Tetramitia</taxon>
        <taxon>Eutetramitia</taxon>
        <taxon>Vahlkampfiidae</taxon>
        <taxon>Naegleria</taxon>
    </lineage>
</organism>
<comment type="caution">
    <text evidence="7">The sequence shown here is derived from an EMBL/GenBank/DDBJ whole genome shotgun (WGS) entry which is preliminary data.</text>
</comment>
<dbReference type="GeneID" id="68096950"/>
<protein>
    <recommendedName>
        <fullName evidence="4">Protein MAK16 homolog</fullName>
    </recommendedName>
</protein>
<evidence type="ECO:0000313" key="8">
    <source>
        <dbReference type="Proteomes" id="UP000816034"/>
    </source>
</evidence>
<feature type="compositionally biased region" description="Polar residues" evidence="5">
    <location>
        <begin position="246"/>
        <end position="257"/>
    </location>
</feature>
<evidence type="ECO:0000259" key="6">
    <source>
        <dbReference type="Pfam" id="PF01778"/>
    </source>
</evidence>
<feature type="region of interest" description="Disordered" evidence="5">
    <location>
        <begin position="239"/>
        <end position="306"/>
    </location>
</feature>
<feature type="compositionally biased region" description="Basic and acidic residues" evidence="5">
    <location>
        <begin position="262"/>
        <end position="272"/>
    </location>
</feature>
<keyword evidence="8" id="KW-1185">Reference proteome</keyword>
<dbReference type="GO" id="GO:0000470">
    <property type="term" value="P:maturation of LSU-rRNA"/>
    <property type="evidence" value="ECO:0007669"/>
    <property type="project" value="TreeGrafter"/>
</dbReference>
<dbReference type="InterPro" id="IPR029004">
    <property type="entry name" value="Ribosomal_eL28/Mak16"/>
</dbReference>
<feature type="compositionally biased region" description="Basic residues" evidence="5">
    <location>
        <begin position="273"/>
        <end position="288"/>
    </location>
</feature>
<keyword evidence="3 4" id="KW-0539">Nucleus</keyword>
<dbReference type="GO" id="GO:0005730">
    <property type="term" value="C:nucleolus"/>
    <property type="evidence" value="ECO:0007669"/>
    <property type="project" value="UniProtKB-UniRule"/>
</dbReference>
<comment type="similarity">
    <text evidence="2 4">Belongs to the MAK16 family.</text>
</comment>
<comment type="subcellular location">
    <subcellularLocation>
        <location evidence="1">Nucleus</location>
    </subcellularLocation>
</comment>
<dbReference type="GO" id="GO:0000460">
    <property type="term" value="P:maturation of 5.8S rRNA"/>
    <property type="evidence" value="ECO:0007669"/>
    <property type="project" value="TreeGrafter"/>
</dbReference>
<feature type="domain" description="Ribosomal eL28/Mak16" evidence="6">
    <location>
        <begin position="6"/>
        <end position="116"/>
    </location>
</feature>
<reference evidence="7 8" key="1">
    <citation type="journal article" date="2018" name="BMC Genomics">
        <title>The genome of Naegleria lovaniensis, the basis for a comparative approach to unravel pathogenicity factors of the human pathogenic amoeba N. fowleri.</title>
        <authorList>
            <person name="Liechti N."/>
            <person name="Schurch N."/>
            <person name="Bruggmann R."/>
            <person name="Wittwer M."/>
        </authorList>
    </citation>
    <scope>NUCLEOTIDE SEQUENCE [LARGE SCALE GENOMIC DNA]</scope>
    <source>
        <strain evidence="7 8">ATCC 30569</strain>
    </source>
</reference>
<evidence type="ECO:0000313" key="7">
    <source>
        <dbReference type="EMBL" id="KAG2383158.1"/>
    </source>
</evidence>
<dbReference type="EMBL" id="PYSW02000021">
    <property type="protein sequence ID" value="KAG2383158.1"/>
    <property type="molecule type" value="Genomic_DNA"/>
</dbReference>
<proteinExistence type="inferred from homology"/>
<name>A0AA88GS51_NAELO</name>
<dbReference type="Gene3D" id="3.30.390.110">
    <property type="match status" value="1"/>
</dbReference>
<dbReference type="PANTHER" id="PTHR23405">
    <property type="entry name" value="MAINTENANCE OF KILLER 16 MAK16 PROTEIN-RELATED"/>
    <property type="match status" value="1"/>
</dbReference>
<sequence>MASDELIWTILDKSFCSFKNKATDQHMCTNPMNVDGQCRMVFCPLANSKYSTVVEKKGRLYLCIKTPERMHLPSKMWEKILISDNYQQALKDIDYHLQWWDHQKINRVKKRFTKLYLVLRRMRQIRSKVQHKIKTVNRAVEKRLEKREKRAEQVARIEHTIERELLERLRNGVYGDLYKKKIKQDEKKKETEQEDEIEVELEAASDDDEDAFYPDSLNKFEIEEENEQDIEDIYADLEAASDDDNTSVASFGSTASQADMEDLLRDLQDADIKKRKREQARSNTKKIRYNYESEYERVSSSSTQQH</sequence>
<dbReference type="InterPro" id="IPR006958">
    <property type="entry name" value="Mak16"/>
</dbReference>
<dbReference type="PIRSF" id="PIRSF003352">
    <property type="entry name" value="MAK16"/>
    <property type="match status" value="1"/>
</dbReference>
<evidence type="ECO:0000256" key="3">
    <source>
        <dbReference type="ARBA" id="ARBA00023242"/>
    </source>
</evidence>
<evidence type="ECO:0000256" key="2">
    <source>
        <dbReference type="ARBA" id="ARBA00005514"/>
    </source>
</evidence>
<dbReference type="Proteomes" id="UP000816034">
    <property type="component" value="Unassembled WGS sequence"/>
</dbReference>
<dbReference type="RefSeq" id="XP_044548837.1">
    <property type="nucleotide sequence ID" value="XM_044694140.1"/>
</dbReference>